<comment type="caution">
    <text evidence="1">The sequence shown here is derived from an EMBL/GenBank/DDBJ whole genome shotgun (WGS) entry which is preliminary data.</text>
</comment>
<reference evidence="1" key="2">
    <citation type="submission" date="2020-11" db="EMBL/GenBank/DDBJ databases">
        <authorList>
            <person name="McCartney M.A."/>
            <person name="Auch B."/>
            <person name="Kono T."/>
            <person name="Mallez S."/>
            <person name="Becker A."/>
            <person name="Gohl D.M."/>
            <person name="Silverstein K.A.T."/>
            <person name="Koren S."/>
            <person name="Bechman K.B."/>
            <person name="Herman A."/>
            <person name="Abrahante J.E."/>
            <person name="Garbe J."/>
        </authorList>
    </citation>
    <scope>NUCLEOTIDE SEQUENCE</scope>
    <source>
        <strain evidence="1">Duluth1</strain>
        <tissue evidence="1">Whole animal</tissue>
    </source>
</reference>
<accession>A0A9D4F9M3</accession>
<evidence type="ECO:0000313" key="2">
    <source>
        <dbReference type="Proteomes" id="UP000828390"/>
    </source>
</evidence>
<gene>
    <name evidence="1" type="ORF">DPMN_145312</name>
</gene>
<protein>
    <submittedName>
        <fullName evidence="1">Uncharacterized protein</fullName>
    </submittedName>
</protein>
<proteinExistence type="predicted"/>
<evidence type="ECO:0000313" key="1">
    <source>
        <dbReference type="EMBL" id="KAH3791822.1"/>
    </source>
</evidence>
<keyword evidence="2" id="KW-1185">Reference proteome</keyword>
<name>A0A9D4F9M3_DREPO</name>
<dbReference type="EMBL" id="JAIWYP010000007">
    <property type="protein sequence ID" value="KAH3791822.1"/>
    <property type="molecule type" value="Genomic_DNA"/>
</dbReference>
<organism evidence="1 2">
    <name type="scientific">Dreissena polymorpha</name>
    <name type="common">Zebra mussel</name>
    <name type="synonym">Mytilus polymorpha</name>
    <dbReference type="NCBI Taxonomy" id="45954"/>
    <lineage>
        <taxon>Eukaryota</taxon>
        <taxon>Metazoa</taxon>
        <taxon>Spiralia</taxon>
        <taxon>Lophotrochozoa</taxon>
        <taxon>Mollusca</taxon>
        <taxon>Bivalvia</taxon>
        <taxon>Autobranchia</taxon>
        <taxon>Heteroconchia</taxon>
        <taxon>Euheterodonta</taxon>
        <taxon>Imparidentia</taxon>
        <taxon>Neoheterodontei</taxon>
        <taxon>Myida</taxon>
        <taxon>Dreissenoidea</taxon>
        <taxon>Dreissenidae</taxon>
        <taxon>Dreissena</taxon>
    </lineage>
</organism>
<dbReference type="AlphaFoldDB" id="A0A9D4F9M3"/>
<dbReference type="Proteomes" id="UP000828390">
    <property type="component" value="Unassembled WGS sequence"/>
</dbReference>
<sequence>MISTAFRYKGWSNVTSWKVVARLQTKAFVGRMHALSPYYILVMGKNLNDNCSPGFCIFWCKIRNIPCKFSVARS</sequence>
<reference evidence="1" key="1">
    <citation type="journal article" date="2019" name="bioRxiv">
        <title>The Genome of the Zebra Mussel, Dreissena polymorpha: A Resource for Invasive Species Research.</title>
        <authorList>
            <person name="McCartney M.A."/>
            <person name="Auch B."/>
            <person name="Kono T."/>
            <person name="Mallez S."/>
            <person name="Zhang Y."/>
            <person name="Obille A."/>
            <person name="Becker A."/>
            <person name="Abrahante J.E."/>
            <person name="Garbe J."/>
            <person name="Badalamenti J.P."/>
            <person name="Herman A."/>
            <person name="Mangelson H."/>
            <person name="Liachko I."/>
            <person name="Sullivan S."/>
            <person name="Sone E.D."/>
            <person name="Koren S."/>
            <person name="Silverstein K.A.T."/>
            <person name="Beckman K.B."/>
            <person name="Gohl D.M."/>
        </authorList>
    </citation>
    <scope>NUCLEOTIDE SEQUENCE</scope>
    <source>
        <strain evidence="1">Duluth1</strain>
        <tissue evidence="1">Whole animal</tissue>
    </source>
</reference>